<evidence type="ECO:0000313" key="5">
    <source>
        <dbReference type="Proteomes" id="UP000549695"/>
    </source>
</evidence>
<keyword evidence="5" id="KW-1185">Reference proteome</keyword>
<evidence type="ECO:0000256" key="1">
    <source>
        <dbReference type="SAM" id="MobiDB-lite"/>
    </source>
</evidence>
<dbReference type="EMBL" id="JACCCZ010000001">
    <property type="protein sequence ID" value="NYG04044.1"/>
    <property type="molecule type" value="Genomic_DNA"/>
</dbReference>
<sequence length="69" mass="6631">MCGVVGGIRIDGHTSDAGPVPDAGATPPGRYLLVPAGHRGPGRHPAGGVHRCPVPASAVRSGTNGGGDG</sequence>
<dbReference type="EMBL" id="PHUJ01000003">
    <property type="protein sequence ID" value="PKB30442.1"/>
    <property type="molecule type" value="Genomic_DNA"/>
</dbReference>
<name>A0A852WBF0_PSEA5</name>
<proteinExistence type="predicted"/>
<accession>A0A852WBF0</accession>
<protein>
    <submittedName>
        <fullName evidence="2">Uncharacterized protein</fullName>
    </submittedName>
</protein>
<dbReference type="AlphaFoldDB" id="A0A852WBF0"/>
<feature type="region of interest" description="Disordered" evidence="1">
    <location>
        <begin position="1"/>
        <end position="69"/>
    </location>
</feature>
<dbReference type="Proteomes" id="UP000549695">
    <property type="component" value="Unassembled WGS sequence"/>
</dbReference>
<evidence type="ECO:0000313" key="3">
    <source>
        <dbReference type="EMBL" id="PKB30442.1"/>
    </source>
</evidence>
<evidence type="ECO:0000313" key="4">
    <source>
        <dbReference type="Proteomes" id="UP000232453"/>
    </source>
</evidence>
<reference evidence="2 5" key="1">
    <citation type="submission" date="2020-07" db="EMBL/GenBank/DDBJ databases">
        <title>Sequencing the genomes of 1000 actinobacteria strains.</title>
        <authorList>
            <person name="Klenk H.-P."/>
        </authorList>
    </citation>
    <scope>NUCLEOTIDE SEQUENCE [LARGE SCALE GENOMIC DNA]</scope>
    <source>
        <strain evidence="3 4">DSM 44104</strain>
        <strain evidence="2 5">DSM 44749</strain>
    </source>
</reference>
<gene>
    <name evidence="3" type="ORF">ATL51_2106</name>
    <name evidence="2" type="ORF">HDA37_004329</name>
</gene>
<accession>A0AA44ZP21</accession>
<evidence type="ECO:0000313" key="2">
    <source>
        <dbReference type="EMBL" id="NYG04044.1"/>
    </source>
</evidence>
<comment type="caution">
    <text evidence="2">The sequence shown here is derived from an EMBL/GenBank/DDBJ whole genome shotgun (WGS) entry which is preliminary data.</text>
</comment>
<feature type="compositionally biased region" description="Low complexity" evidence="1">
    <location>
        <begin position="34"/>
        <end position="51"/>
    </location>
</feature>
<dbReference type="Proteomes" id="UP000232453">
    <property type="component" value="Unassembled WGS sequence"/>
</dbReference>
<organism evidence="2 5">
    <name type="scientific">Pseudonocardia alni</name>
    <name type="common">Amycolata alni</name>
    <dbReference type="NCBI Taxonomy" id="33907"/>
    <lineage>
        <taxon>Bacteria</taxon>
        <taxon>Bacillati</taxon>
        <taxon>Actinomycetota</taxon>
        <taxon>Actinomycetes</taxon>
        <taxon>Pseudonocardiales</taxon>
        <taxon>Pseudonocardiaceae</taxon>
        <taxon>Pseudonocardia</taxon>
    </lineage>
</organism>